<dbReference type="Pfam" id="PF02384">
    <property type="entry name" value="N6_Mtase"/>
    <property type="match status" value="1"/>
</dbReference>
<dbReference type="AlphaFoldDB" id="A0A941GVI9"/>
<dbReference type="GO" id="GO:0032259">
    <property type="term" value="P:methylation"/>
    <property type="evidence" value="ECO:0007669"/>
    <property type="project" value="UniProtKB-KW"/>
</dbReference>
<dbReference type="PANTHER" id="PTHR42998">
    <property type="entry name" value="TYPE I RESTRICTION ENZYME HINDVIIP M PROTEIN-RELATED"/>
    <property type="match status" value="1"/>
</dbReference>
<evidence type="ECO:0000313" key="3">
    <source>
        <dbReference type="Proteomes" id="UP000767446"/>
    </source>
</evidence>
<keyword evidence="2" id="KW-0489">Methyltransferase</keyword>
<dbReference type="Gene3D" id="3.40.50.150">
    <property type="entry name" value="Vaccinia Virus protein VP39"/>
    <property type="match status" value="1"/>
</dbReference>
<reference evidence="2" key="1">
    <citation type="submission" date="2021-02" db="EMBL/GenBank/DDBJ databases">
        <title>Metagenome analyses of Stigonema ocellatum DSM 106950, Chlorogloea purpurea SAG 13.99 and Gomphosphaeria aponina DSM 107014.</title>
        <authorList>
            <person name="Marter P."/>
            <person name="Huang S."/>
        </authorList>
    </citation>
    <scope>NUCLEOTIDE SEQUENCE</scope>
    <source>
        <strain evidence="2">JP213</strain>
    </source>
</reference>
<name>A0A941GVI9_9CHRO</name>
<evidence type="ECO:0000313" key="2">
    <source>
        <dbReference type="EMBL" id="MBR8828063.1"/>
    </source>
</evidence>
<protein>
    <submittedName>
        <fullName evidence="2">N-6 DNA methylase</fullName>
    </submittedName>
</protein>
<gene>
    <name evidence="2" type="ORF">DSM107014_09210</name>
</gene>
<feature type="domain" description="DNA methylase adenine-specific" evidence="1">
    <location>
        <begin position="1"/>
        <end position="99"/>
    </location>
</feature>
<dbReference type="GO" id="GO:0003677">
    <property type="term" value="F:DNA binding"/>
    <property type="evidence" value="ECO:0007669"/>
    <property type="project" value="InterPro"/>
</dbReference>
<dbReference type="InterPro" id="IPR029063">
    <property type="entry name" value="SAM-dependent_MTases_sf"/>
</dbReference>
<sequence length="128" mass="15085">MWFLTRNKRNGKFRNREKQTLFIDGRKQGVLIDRVHRKLTKEEITKIANTYHAWRGEKEAGEYENIAGFCKSASLEEIQSHSYVLTPGRYVGAEEIEDDDEPFDEKMKRLTSELAEQFKESARLEEEI</sequence>
<comment type="caution">
    <text evidence="2">The sequence shown here is derived from an EMBL/GenBank/DDBJ whole genome shotgun (WGS) entry which is preliminary data.</text>
</comment>
<evidence type="ECO:0000259" key="1">
    <source>
        <dbReference type="Pfam" id="PF02384"/>
    </source>
</evidence>
<keyword evidence="2" id="KW-0808">Transferase</keyword>
<proteinExistence type="predicted"/>
<dbReference type="SUPFAM" id="SSF53335">
    <property type="entry name" value="S-adenosyl-L-methionine-dependent methyltransferases"/>
    <property type="match status" value="1"/>
</dbReference>
<organism evidence="2 3">
    <name type="scientific">Gomphosphaeria aponina SAG 52.96 = DSM 107014</name>
    <dbReference type="NCBI Taxonomy" id="1521640"/>
    <lineage>
        <taxon>Bacteria</taxon>
        <taxon>Bacillati</taxon>
        <taxon>Cyanobacteriota</taxon>
        <taxon>Cyanophyceae</taxon>
        <taxon>Oscillatoriophycideae</taxon>
        <taxon>Chroococcales</taxon>
        <taxon>Gomphosphaeriaceae</taxon>
        <taxon>Gomphosphaeria</taxon>
    </lineage>
</organism>
<dbReference type="InterPro" id="IPR052916">
    <property type="entry name" value="Type-I_RE_MTase_Subunit"/>
</dbReference>
<accession>A0A941GVI9</accession>
<dbReference type="InterPro" id="IPR003356">
    <property type="entry name" value="DNA_methylase_A-5"/>
</dbReference>
<dbReference type="EMBL" id="JADQBC010000053">
    <property type="protein sequence ID" value="MBR8828063.1"/>
    <property type="molecule type" value="Genomic_DNA"/>
</dbReference>
<dbReference type="PANTHER" id="PTHR42998:SF1">
    <property type="entry name" value="TYPE I RESTRICTION ENZYME HINDI METHYLASE SUBUNIT"/>
    <property type="match status" value="1"/>
</dbReference>
<dbReference type="Proteomes" id="UP000767446">
    <property type="component" value="Unassembled WGS sequence"/>
</dbReference>
<dbReference type="GO" id="GO:0008170">
    <property type="term" value="F:N-methyltransferase activity"/>
    <property type="evidence" value="ECO:0007669"/>
    <property type="project" value="InterPro"/>
</dbReference>